<name>A0A1E3Q294_LIPST</name>
<accession>A0A1E3Q294</accession>
<gene>
    <name evidence="1" type="ORF">LIPSTDRAFT_332032</name>
</gene>
<evidence type="ECO:0000313" key="1">
    <source>
        <dbReference type="EMBL" id="ODQ71823.1"/>
    </source>
</evidence>
<dbReference type="EMBL" id="KV454297">
    <property type="protein sequence ID" value="ODQ71823.1"/>
    <property type="molecule type" value="Genomic_DNA"/>
</dbReference>
<evidence type="ECO:0000313" key="2">
    <source>
        <dbReference type="Proteomes" id="UP000094385"/>
    </source>
</evidence>
<dbReference type="AlphaFoldDB" id="A0A1E3Q294"/>
<organism evidence="1 2">
    <name type="scientific">Lipomyces starkeyi NRRL Y-11557</name>
    <dbReference type="NCBI Taxonomy" id="675824"/>
    <lineage>
        <taxon>Eukaryota</taxon>
        <taxon>Fungi</taxon>
        <taxon>Dikarya</taxon>
        <taxon>Ascomycota</taxon>
        <taxon>Saccharomycotina</taxon>
        <taxon>Lipomycetes</taxon>
        <taxon>Lipomycetales</taxon>
        <taxon>Lipomycetaceae</taxon>
        <taxon>Lipomyces</taxon>
    </lineage>
</organism>
<dbReference type="Proteomes" id="UP000094385">
    <property type="component" value="Unassembled WGS sequence"/>
</dbReference>
<keyword evidence="2" id="KW-1185">Reference proteome</keyword>
<sequence>MIAAHKDAQKGSRVYRAEVCALMMTLTDMACGVPLVGAGSALEFLDRAWSLKSPITTRAWPYIPQDRVNINGRSLSLSSNPTRDGVPQLLSAIYVDLYYGPKCASEFMTRALITAYPMHPNELELAPLVRTFVVDYYCPAAVRRVEIIAFAPLEDGYATLVRHLEKDEPLDDETREFLAETRPHCTRTIPVFDCAEVMFGVETDEGPASEAWMEIRQLLIQHVGMERLSQCAPGVLADASIRILPSFRSEDPMIFLVGGQPSPEVAAAAATAAAQARGHPFNGLDLNLPLRVFPIGLARALREVESNARLTGKAPPGVLRYVRLVQTYVRTVSFRSHPEMQAFVLTAYILTLQPRDLPKVSAVRGCRLEPHPRGRPRSKDLWRAIFFLKCMFVHLRSRQLIEGAEADVSRLFNEYYDQYKISVLLIQATGVITGPANCPVENLILKPRNEIQRWVTAATVELMAGRTGPVRAVFSGVGRIVGSELLLQRALAVLRGVTPAV</sequence>
<protein>
    <submittedName>
        <fullName evidence="1">Uncharacterized protein</fullName>
    </submittedName>
</protein>
<proteinExistence type="predicted"/>
<reference evidence="1 2" key="1">
    <citation type="journal article" date="2016" name="Proc. Natl. Acad. Sci. U.S.A.">
        <title>Comparative genomics of biotechnologically important yeasts.</title>
        <authorList>
            <person name="Riley R."/>
            <person name="Haridas S."/>
            <person name="Wolfe K.H."/>
            <person name="Lopes M.R."/>
            <person name="Hittinger C.T."/>
            <person name="Goeker M."/>
            <person name="Salamov A.A."/>
            <person name="Wisecaver J.H."/>
            <person name="Long T.M."/>
            <person name="Calvey C.H."/>
            <person name="Aerts A.L."/>
            <person name="Barry K.W."/>
            <person name="Choi C."/>
            <person name="Clum A."/>
            <person name="Coughlan A.Y."/>
            <person name="Deshpande S."/>
            <person name="Douglass A.P."/>
            <person name="Hanson S.J."/>
            <person name="Klenk H.-P."/>
            <person name="LaButti K.M."/>
            <person name="Lapidus A."/>
            <person name="Lindquist E.A."/>
            <person name="Lipzen A.M."/>
            <person name="Meier-Kolthoff J.P."/>
            <person name="Ohm R.A."/>
            <person name="Otillar R.P."/>
            <person name="Pangilinan J.L."/>
            <person name="Peng Y."/>
            <person name="Rokas A."/>
            <person name="Rosa C.A."/>
            <person name="Scheuner C."/>
            <person name="Sibirny A.A."/>
            <person name="Slot J.C."/>
            <person name="Stielow J.B."/>
            <person name="Sun H."/>
            <person name="Kurtzman C.P."/>
            <person name="Blackwell M."/>
            <person name="Grigoriev I.V."/>
            <person name="Jeffries T.W."/>
        </authorList>
    </citation>
    <scope>NUCLEOTIDE SEQUENCE [LARGE SCALE GENOMIC DNA]</scope>
    <source>
        <strain evidence="1 2">NRRL Y-11557</strain>
    </source>
</reference>